<dbReference type="PANTHER" id="PTHR11439">
    <property type="entry name" value="GAG-POL-RELATED RETROTRANSPOSON"/>
    <property type="match status" value="1"/>
</dbReference>
<proteinExistence type="predicted"/>
<sequence length="116" mass="13083">MATTTCELKWLKGIFSSLGVTHPTPIRLYCDSQSALHIAKNSVLHERTKHIELDCHFLQDEITKGNIHRTYVSSKVQLTDIFTKALGKHQFDYLLSKLGIQNLHAPTLGGIKQRSV</sequence>
<dbReference type="Proteomes" id="UP001234989">
    <property type="component" value="Chromosome 3"/>
</dbReference>
<protein>
    <submittedName>
        <fullName evidence="1">Uncharacterized protein</fullName>
    </submittedName>
</protein>
<dbReference type="AlphaFoldDB" id="A0AAF0QAN7"/>
<dbReference type="EMBL" id="CP133614">
    <property type="protein sequence ID" value="WMV19588.1"/>
    <property type="molecule type" value="Genomic_DNA"/>
</dbReference>
<evidence type="ECO:0000313" key="1">
    <source>
        <dbReference type="EMBL" id="WMV19588.1"/>
    </source>
</evidence>
<keyword evidence="2" id="KW-1185">Reference proteome</keyword>
<gene>
    <name evidence="1" type="ORF">MTR67_012973</name>
</gene>
<reference evidence="1" key="1">
    <citation type="submission" date="2023-08" db="EMBL/GenBank/DDBJ databases">
        <title>A de novo genome assembly of Solanum verrucosum Schlechtendal, a Mexican diploid species geographically isolated from the other diploid A-genome species in potato relatives.</title>
        <authorList>
            <person name="Hosaka K."/>
        </authorList>
    </citation>
    <scope>NUCLEOTIDE SEQUENCE</scope>
    <source>
        <tissue evidence="1">Young leaves</tissue>
    </source>
</reference>
<name>A0AAF0QAN7_SOLVR</name>
<dbReference type="CDD" id="cd09272">
    <property type="entry name" value="RNase_HI_RT_Ty1"/>
    <property type="match status" value="1"/>
</dbReference>
<dbReference type="PANTHER" id="PTHR11439:SF487">
    <property type="entry name" value="RNA-DIRECTED DNA POLYMERASE"/>
    <property type="match status" value="1"/>
</dbReference>
<accession>A0AAF0QAN7</accession>
<organism evidence="1 2">
    <name type="scientific">Solanum verrucosum</name>
    <dbReference type="NCBI Taxonomy" id="315347"/>
    <lineage>
        <taxon>Eukaryota</taxon>
        <taxon>Viridiplantae</taxon>
        <taxon>Streptophyta</taxon>
        <taxon>Embryophyta</taxon>
        <taxon>Tracheophyta</taxon>
        <taxon>Spermatophyta</taxon>
        <taxon>Magnoliopsida</taxon>
        <taxon>eudicotyledons</taxon>
        <taxon>Gunneridae</taxon>
        <taxon>Pentapetalae</taxon>
        <taxon>asterids</taxon>
        <taxon>lamiids</taxon>
        <taxon>Solanales</taxon>
        <taxon>Solanaceae</taxon>
        <taxon>Solanoideae</taxon>
        <taxon>Solaneae</taxon>
        <taxon>Solanum</taxon>
    </lineage>
</organism>
<evidence type="ECO:0000313" key="2">
    <source>
        <dbReference type="Proteomes" id="UP001234989"/>
    </source>
</evidence>